<dbReference type="InterPro" id="IPR036390">
    <property type="entry name" value="WH_DNA-bd_sf"/>
</dbReference>
<evidence type="ECO:0000313" key="9">
    <source>
        <dbReference type="Proteomes" id="UP000324701"/>
    </source>
</evidence>
<comment type="caution">
    <text evidence="8">The sequence shown here is derived from an EMBL/GenBank/DDBJ whole genome shotgun (WGS) entry which is preliminary data.</text>
</comment>
<dbReference type="PANTHER" id="PTHR46577">
    <property type="entry name" value="HTH-TYPE TRANSCRIPTIONAL REGULATORY PROTEIN GABR"/>
    <property type="match status" value="1"/>
</dbReference>
<dbReference type="EMBL" id="VTZN01000084">
    <property type="protein sequence ID" value="KAA1249572.1"/>
    <property type="molecule type" value="Genomic_DNA"/>
</dbReference>
<protein>
    <submittedName>
        <fullName evidence="8">PLP-dependent aminotransferase family protein</fullName>
    </submittedName>
</protein>
<dbReference type="SMART" id="SM00345">
    <property type="entry name" value="HTH_GNTR"/>
    <property type="match status" value="1"/>
</dbReference>
<dbReference type="SUPFAM" id="SSF46785">
    <property type="entry name" value="Winged helix' DNA-binding domain"/>
    <property type="match status" value="1"/>
</dbReference>
<keyword evidence="8" id="KW-0032">Aminotransferase</keyword>
<evidence type="ECO:0000256" key="2">
    <source>
        <dbReference type="ARBA" id="ARBA00022898"/>
    </source>
</evidence>
<dbReference type="PANTHER" id="PTHR46577:SF1">
    <property type="entry name" value="HTH-TYPE TRANSCRIPTIONAL REGULATORY PROTEIN GABR"/>
    <property type="match status" value="1"/>
</dbReference>
<keyword evidence="8" id="KW-0808">Transferase</keyword>
<dbReference type="PROSITE" id="PS50949">
    <property type="entry name" value="HTH_GNTR"/>
    <property type="match status" value="1"/>
</dbReference>
<keyword evidence="2" id="KW-0663">Pyridoxal phosphate</keyword>
<dbReference type="SUPFAM" id="SSF53383">
    <property type="entry name" value="PLP-dependent transferases"/>
    <property type="match status" value="1"/>
</dbReference>
<dbReference type="AlphaFoldDB" id="A0A5B1BNB3"/>
<dbReference type="InterPro" id="IPR015424">
    <property type="entry name" value="PyrdxlP-dep_Trfase"/>
</dbReference>
<dbReference type="InterPro" id="IPR004839">
    <property type="entry name" value="Aminotransferase_I/II_large"/>
</dbReference>
<accession>A0A5B1BNB3</accession>
<feature type="domain" description="HTH gntR-type" evidence="7">
    <location>
        <begin position="22"/>
        <end position="90"/>
    </location>
</feature>
<dbReference type="Proteomes" id="UP000324701">
    <property type="component" value="Unassembled WGS sequence"/>
</dbReference>
<keyword evidence="9" id="KW-1185">Reference proteome</keyword>
<dbReference type="Gene3D" id="3.40.640.10">
    <property type="entry name" value="Type I PLP-dependent aspartate aminotransferase-like (Major domain)"/>
    <property type="match status" value="1"/>
</dbReference>
<organism evidence="8 9">
    <name type="scientific">Mycobacterium simiae</name>
    <name type="common">Mycobacterium habana</name>
    <dbReference type="NCBI Taxonomy" id="1784"/>
    <lineage>
        <taxon>Bacteria</taxon>
        <taxon>Bacillati</taxon>
        <taxon>Actinomycetota</taxon>
        <taxon>Actinomycetes</taxon>
        <taxon>Mycobacteriales</taxon>
        <taxon>Mycobacteriaceae</taxon>
        <taxon>Mycobacterium</taxon>
        <taxon>Mycobacterium simiae complex</taxon>
    </lineage>
</organism>
<dbReference type="OrthoDB" id="199743at2"/>
<dbReference type="InterPro" id="IPR000524">
    <property type="entry name" value="Tscrpt_reg_HTH_GntR"/>
</dbReference>
<comment type="similarity">
    <text evidence="1">In the C-terminal section; belongs to the class-I pyridoxal-phosphate-dependent aminotransferase family.</text>
</comment>
<dbReference type="Pfam" id="PF00155">
    <property type="entry name" value="Aminotran_1_2"/>
    <property type="match status" value="1"/>
</dbReference>
<keyword evidence="5" id="KW-0804">Transcription</keyword>
<dbReference type="InterPro" id="IPR036388">
    <property type="entry name" value="WH-like_DNA-bd_sf"/>
</dbReference>
<name>A0A5B1BNB3_MYCSI</name>
<dbReference type="InterPro" id="IPR015421">
    <property type="entry name" value="PyrdxlP-dep_Trfase_major"/>
</dbReference>
<evidence type="ECO:0000259" key="7">
    <source>
        <dbReference type="PROSITE" id="PS50949"/>
    </source>
</evidence>
<proteinExistence type="inferred from homology"/>
<feature type="region of interest" description="Disordered" evidence="6">
    <location>
        <begin position="88"/>
        <end position="107"/>
    </location>
</feature>
<dbReference type="Gene3D" id="1.10.10.10">
    <property type="entry name" value="Winged helix-like DNA-binding domain superfamily/Winged helix DNA-binding domain"/>
    <property type="match status" value="1"/>
</dbReference>
<sequence>MMISGTTLGPEVLLELAQDRQLPLHRQLTDQLRDMIRSGRLGPESRLPSTRVLAADLGVSRRLVVDSYGQLIAEGFLVSRHGSGTRVARIDPVGQPPEAASDTRPRFDVDFTSGTPDVGSFPRAAWLRALRQGLAAAPRDVLGYGTPKGLATTRAALSDYLGRTRAVLADPERIVICSGVTQAVSVLAQVLRRTGRTPVAVEDPGFAPHRTILRHNATQTVGVPVDHDGLDVERLAASSARAALTTPAHQSPTGVVLAAARRAELMQWARAGNLILEDDYDAEYRYDRAPVGALQGIAPDRVIYLGSASKTLAPGLRLGWMVLPPDLVGAATLAKGLADGGNSVMDQLAFTALLTSGDYDRHLRQMRRRYVGRRNTMLRALAQHFPQATVLGAAAGVQLTVRFQPEYPIHELIANAAARRVRVEPLAASYLDPGAAPPGLILGYANLSESQILAGIRLLAGALPAEHQHVT</sequence>
<dbReference type="CDD" id="cd00609">
    <property type="entry name" value="AAT_like"/>
    <property type="match status" value="1"/>
</dbReference>
<evidence type="ECO:0000256" key="6">
    <source>
        <dbReference type="SAM" id="MobiDB-lite"/>
    </source>
</evidence>
<dbReference type="Pfam" id="PF00392">
    <property type="entry name" value="GntR"/>
    <property type="match status" value="1"/>
</dbReference>
<dbReference type="GO" id="GO:0030170">
    <property type="term" value="F:pyridoxal phosphate binding"/>
    <property type="evidence" value="ECO:0007669"/>
    <property type="project" value="InterPro"/>
</dbReference>
<keyword evidence="3" id="KW-0805">Transcription regulation</keyword>
<dbReference type="GO" id="GO:0003700">
    <property type="term" value="F:DNA-binding transcription factor activity"/>
    <property type="evidence" value="ECO:0007669"/>
    <property type="project" value="InterPro"/>
</dbReference>
<evidence type="ECO:0000256" key="1">
    <source>
        <dbReference type="ARBA" id="ARBA00005384"/>
    </source>
</evidence>
<evidence type="ECO:0000313" key="8">
    <source>
        <dbReference type="EMBL" id="KAA1249572.1"/>
    </source>
</evidence>
<dbReference type="GO" id="GO:0008483">
    <property type="term" value="F:transaminase activity"/>
    <property type="evidence" value="ECO:0007669"/>
    <property type="project" value="UniProtKB-KW"/>
</dbReference>
<dbReference type="InterPro" id="IPR051446">
    <property type="entry name" value="HTH_trans_reg/aminotransferase"/>
</dbReference>
<gene>
    <name evidence="8" type="ORF">F0Q45_14410</name>
</gene>
<evidence type="ECO:0000256" key="4">
    <source>
        <dbReference type="ARBA" id="ARBA00023125"/>
    </source>
</evidence>
<keyword evidence="4" id="KW-0238">DNA-binding</keyword>
<evidence type="ECO:0000256" key="5">
    <source>
        <dbReference type="ARBA" id="ARBA00023163"/>
    </source>
</evidence>
<dbReference type="CDD" id="cd07377">
    <property type="entry name" value="WHTH_GntR"/>
    <property type="match status" value="1"/>
</dbReference>
<reference evidence="8 9" key="1">
    <citation type="submission" date="2019-09" db="EMBL/GenBank/DDBJ databases">
        <title>Report of infection by Mycobacterium simiae a patient suffering from pulmonary tuberculosis.</title>
        <authorList>
            <person name="Mohanty P.S."/>
            <person name="Bansal A.K."/>
            <person name="Singh H."/>
            <person name="Sharma S."/>
            <person name="Patil S.A."/>
            <person name="Upadhaya P."/>
            <person name="Singh P.K."/>
            <person name="Kumar D."/>
            <person name="Kumar S."/>
            <person name="Singh R.K."/>
            <person name="Chaudhary B."/>
        </authorList>
    </citation>
    <scope>NUCLEOTIDE SEQUENCE [LARGE SCALE GENOMIC DNA]</scope>
    <source>
        <strain evidence="8 9">JAL-560-SIM</strain>
    </source>
</reference>
<evidence type="ECO:0000256" key="3">
    <source>
        <dbReference type="ARBA" id="ARBA00023015"/>
    </source>
</evidence>
<dbReference type="GO" id="GO:0003677">
    <property type="term" value="F:DNA binding"/>
    <property type="evidence" value="ECO:0007669"/>
    <property type="project" value="UniProtKB-KW"/>
</dbReference>